<gene>
    <name evidence="1" type="ORF">L3Q82_023484</name>
</gene>
<protein>
    <submittedName>
        <fullName evidence="1">Uncharacterized protein</fullName>
    </submittedName>
</protein>
<keyword evidence="2" id="KW-1185">Reference proteome</keyword>
<evidence type="ECO:0000313" key="1">
    <source>
        <dbReference type="EMBL" id="KAI3370931.1"/>
    </source>
</evidence>
<evidence type="ECO:0000313" key="2">
    <source>
        <dbReference type="Proteomes" id="UP000831701"/>
    </source>
</evidence>
<comment type="caution">
    <text evidence="1">The sequence shown here is derived from an EMBL/GenBank/DDBJ whole genome shotgun (WGS) entry which is preliminary data.</text>
</comment>
<feature type="non-terminal residue" evidence="1">
    <location>
        <position position="1479"/>
    </location>
</feature>
<organism evidence="1 2">
    <name type="scientific">Scortum barcoo</name>
    <name type="common">barcoo grunter</name>
    <dbReference type="NCBI Taxonomy" id="214431"/>
    <lineage>
        <taxon>Eukaryota</taxon>
        <taxon>Metazoa</taxon>
        <taxon>Chordata</taxon>
        <taxon>Craniata</taxon>
        <taxon>Vertebrata</taxon>
        <taxon>Euteleostomi</taxon>
        <taxon>Actinopterygii</taxon>
        <taxon>Neopterygii</taxon>
        <taxon>Teleostei</taxon>
        <taxon>Neoteleostei</taxon>
        <taxon>Acanthomorphata</taxon>
        <taxon>Eupercaria</taxon>
        <taxon>Centrarchiformes</taxon>
        <taxon>Terapontoidei</taxon>
        <taxon>Terapontidae</taxon>
        <taxon>Scortum</taxon>
    </lineage>
</organism>
<dbReference type="EMBL" id="CM041536">
    <property type="protein sequence ID" value="KAI3370931.1"/>
    <property type="molecule type" value="Genomic_DNA"/>
</dbReference>
<accession>A0ACB8WT00</accession>
<dbReference type="Proteomes" id="UP000831701">
    <property type="component" value="Chromosome 6"/>
</dbReference>
<proteinExistence type="predicted"/>
<name>A0ACB8WT00_9TELE</name>
<sequence length="1479" mass="171165">MGEIQRRHKAIEEEQEKWKKNKEVAEENKPANDLQAGKPLPFFYGDPPPELLNTPLEELDPFYQSQKTFIVLGKGNIIHRFNAAPACYLLSPTNLLRDHFLNTQTLFSLFILVTILTNCVFMTMTHPPEWSIDVKYAFIAIYTLDAVIKIVSKGFCVGKFTFLRDPWNWLDILIISTTFLTEFVDLGKVSVLGIIPRILKLITVIPGLKTTVGALVQSVKRLADVIVLMLFCLSVFALIGLQLFMGRLKHKCVMWPPGNLTLDYYDPETLSSNFHFHRFINDPENQYFLPHNFDALVCGNSSDATICPEGFVCMRTDSNPNFGYTSYDSFGWSLLSLFRLMTHDFWENLMQLTLQATGKIYLIFFAPIVFPGSFIFLSFILAMVAMVTREREEASVSETKQREEEFNQILEALERSEEDEVSLLFQSVSIQYSPLFQIKINCFHIRSEHKGFTECCSHYQLCVSELQDDRRSCPPCWSVFFDLFLKWNCCGCWRWLKQWLYTFITNPFFDFVIVLCLIVNIIFMAMEHFPMSPVFEEQLSVAQLVFTGIFTAEMVIKLVALDPYGFFQVGWNVFEGIIVTVSLLYLFVDVPPHWLLLMRVFRLARWWPSFHVFLKIIWTSVRVLRNLILILLIVVFLFTVVGMQLFHNDYKDCVCRISHDCELPRWHMNDFFHTFLIMVRILYGQWVETLWYCMEVSGQAVCLIFFMTFLVVGHLLSYILPLEADSKEDDRKEYLALNSVDSVQPGTRPAPIATVEIGEEQKKQKRNMEWVKGCCPCLEIDTSLWSNFRRACFSIVQHKYFEIFMIVIVLLSSVALVFEDVYLQQRQVLKAALEVADQFFTCVFLLEMLLKWIGLGLKKYFSSAWCWLDFLILNVSLVCLTANLVGFFELGVFHSLRALLPLRALSRCPGPKLVVQSLVRSLLSMFGTLLVFLTVWLIFSVLGVNLFAGKFHYCYNTTSEEMFTPEDVENRTQCVSLIYDDHIGVTWRNKEFNFDSVSSGYLTLLLLATAAQWMTVMYAAVDSRESLTVEEQLPQQAVMQPVRILSMVESQPVYEANLYMYLYFICFIIINFFILNVFIRVIIDNLLRDKIQTHSYMTEEQQKFSKGMKKVMNKPLRAVPRPQNRCQALLFDLVTSRWFEVFMVVMVCLNMVPLMVETDDQSYEKEKGLYWLHFVFIIIFLTEFVLKVIAFRQHYFTDGWNILDFVVIVVSIVGLFLANILDRYLLSPHVFPVLRLARICRFLHLIRCARRIRKLLLAFLMSLPALLNIGLVLLLIMFTYSIFGMLNFAYVRKEALINGVFNFETFWSSLTCVFAITTSPDWGGLLMPIMNKPPYCDPFLDNPGLTVRGDCGSPVTGIIFFTTYIALSFLLVVHLYIAVILETFNAEDTELLCDDDLQGFYKTWRKFDPDALQSIQYSELSDFCDTLQGPLRIPKPNTIKLIHMDLPLVHGDKIHCVDVLRALASQVTCSHIIIVVDDM</sequence>
<reference evidence="1" key="1">
    <citation type="submission" date="2022-04" db="EMBL/GenBank/DDBJ databases">
        <title>Jade perch genome.</title>
        <authorList>
            <person name="Chao B."/>
        </authorList>
    </citation>
    <scope>NUCLEOTIDE SEQUENCE</scope>
    <source>
        <strain evidence="1">CB-2022</strain>
    </source>
</reference>